<protein>
    <submittedName>
        <fullName evidence="8">Putative chromatin regulator PHD family</fullName>
    </submittedName>
</protein>
<feature type="compositionally biased region" description="Acidic residues" evidence="5">
    <location>
        <begin position="191"/>
        <end position="221"/>
    </location>
</feature>
<dbReference type="Gene3D" id="3.30.40.10">
    <property type="entry name" value="Zinc/RING finger domain, C3HC4 (zinc finger)"/>
    <property type="match status" value="2"/>
</dbReference>
<feature type="compositionally biased region" description="Polar residues" evidence="5">
    <location>
        <begin position="699"/>
        <end position="713"/>
    </location>
</feature>
<sequence length="858" mass="97068">MVKGGKVSSKRRVKPRIRSDYKGSDDSDEDYVVSDEEKLVSEDLEEDYCSSLDENASEEIGSFAKEEEEESWGRKNSRSRAKKGVGRSRAKKSIDRSIEDEEVEDELEEEEEDEEEMKKVRKNGRSRVKKGKDIFIADEEEDELEEEEEEEEKAMKEVRKVGRSQSQNGFSGMLKNRVKTSQKRRRATYEDMADEDYDDEEDDDDDYDEESDEDDFSESEEESRVKKKKTNVKVGKRRLKKKVPIRRKSKKPLRKKQKRNRTLRRKVRSDDDDGDFMDSNLPVREKNKKKRPNKRRRVVAPSDSDFVSSGSSDCDYTISEEEREQVREARQLCGSLEPNFRSSILPDKIQENEIVQLPRKPPGRKGKEKVEQVQVEVVKQVCGICLSEEDKRRVRGTLDCCTHYFCFSCIMEWGKVESRCPLCKQRFKAISKPTRAGTDLRDVVITVPERDQVYQPTEEELRSYLDPYENVICTECHEGGEDGLMLLCDVCDSPAHTYCVGLGREVPEGNWYCNGCRPVALGSSSSQVQGWLPEQRTTNNILPNRQSPAVSFGEGLEIDLNSVSSPRSYITQGFGNSSSPWFHVGGFQVASPGSGAGAPTLSGRRLMHRHIQQLITASRMNYLASRNERNSSANLSTDVLNAQTAQGRETVVQHTRTDGMGRSLHPFFGERLQENPSLQVQDNDIFLSTSSHQRRQVVQDPTTTSADRPSNGTLWPGLTPENTISGPPHFSSISDGGLSPNTVMGPSDFHRAKEQLQSLVISHVKNLSRDRDLGQSTTTLQEIARSAMHTVLAACELEHTGSEVVPVPPSSPCPHIELMAGKTSLMRGCCSSCFAQFVEDVVKKVMEYRLPPWLRLAL</sequence>
<dbReference type="SUPFAM" id="SSF57850">
    <property type="entry name" value="RING/U-box"/>
    <property type="match status" value="1"/>
</dbReference>
<dbReference type="SUPFAM" id="SSF57903">
    <property type="entry name" value="FYVE/PHD zinc finger"/>
    <property type="match status" value="1"/>
</dbReference>
<dbReference type="PROSITE" id="PS50016">
    <property type="entry name" value="ZF_PHD_2"/>
    <property type="match status" value="1"/>
</dbReference>
<feature type="compositionally biased region" description="Basic residues" evidence="5">
    <location>
        <begin position="176"/>
        <end position="186"/>
    </location>
</feature>
<dbReference type="PROSITE" id="PS00518">
    <property type="entry name" value="ZF_RING_1"/>
    <property type="match status" value="1"/>
</dbReference>
<organism evidence="8 9">
    <name type="scientific">Rosa chinensis</name>
    <name type="common">China rose</name>
    <dbReference type="NCBI Taxonomy" id="74649"/>
    <lineage>
        <taxon>Eukaryota</taxon>
        <taxon>Viridiplantae</taxon>
        <taxon>Streptophyta</taxon>
        <taxon>Embryophyta</taxon>
        <taxon>Tracheophyta</taxon>
        <taxon>Spermatophyta</taxon>
        <taxon>Magnoliopsida</taxon>
        <taxon>eudicotyledons</taxon>
        <taxon>Gunneridae</taxon>
        <taxon>Pentapetalae</taxon>
        <taxon>rosids</taxon>
        <taxon>fabids</taxon>
        <taxon>Rosales</taxon>
        <taxon>Rosaceae</taxon>
        <taxon>Rosoideae</taxon>
        <taxon>Rosoideae incertae sedis</taxon>
        <taxon>Rosa</taxon>
    </lineage>
</organism>
<dbReference type="InterPro" id="IPR019787">
    <property type="entry name" value="Znf_PHD-finger"/>
</dbReference>
<evidence type="ECO:0000259" key="7">
    <source>
        <dbReference type="PROSITE" id="PS50089"/>
    </source>
</evidence>
<feature type="compositionally biased region" description="Basic residues" evidence="5">
    <location>
        <begin position="75"/>
        <end position="91"/>
    </location>
</feature>
<feature type="compositionally biased region" description="Polar residues" evidence="5">
    <location>
        <begin position="720"/>
        <end position="733"/>
    </location>
</feature>
<dbReference type="InterPro" id="IPR013083">
    <property type="entry name" value="Znf_RING/FYVE/PHD"/>
</dbReference>
<feature type="compositionally biased region" description="Basic residues" evidence="5">
    <location>
        <begin position="225"/>
        <end position="267"/>
    </location>
</feature>
<evidence type="ECO:0000256" key="3">
    <source>
        <dbReference type="ARBA" id="ARBA00022833"/>
    </source>
</evidence>
<comment type="caution">
    <text evidence="8">The sequence shown here is derived from an EMBL/GenBank/DDBJ whole genome shotgun (WGS) entry which is preliminary data.</text>
</comment>
<dbReference type="OMA" id="CEGCKSS"/>
<dbReference type="Pfam" id="PF00628">
    <property type="entry name" value="PHD"/>
    <property type="match status" value="1"/>
</dbReference>
<evidence type="ECO:0000313" key="8">
    <source>
        <dbReference type="EMBL" id="PRQ42347.1"/>
    </source>
</evidence>
<keyword evidence="1" id="KW-0479">Metal-binding</keyword>
<dbReference type="Proteomes" id="UP000238479">
    <property type="component" value="Chromosome 3"/>
</dbReference>
<feature type="compositionally biased region" description="Basic residues" evidence="5">
    <location>
        <begin position="286"/>
        <end position="298"/>
    </location>
</feature>
<dbReference type="InterPro" id="IPR058746">
    <property type="entry name" value="Znf_RING-type_Topors"/>
</dbReference>
<dbReference type="AlphaFoldDB" id="A0A2P6R7G1"/>
<keyword evidence="3" id="KW-0862">Zinc</keyword>
<evidence type="ECO:0000256" key="2">
    <source>
        <dbReference type="ARBA" id="ARBA00022771"/>
    </source>
</evidence>
<feature type="compositionally biased region" description="Low complexity" evidence="5">
    <location>
        <begin position="302"/>
        <end position="315"/>
    </location>
</feature>
<dbReference type="STRING" id="74649.A0A2P6R7G1"/>
<dbReference type="EMBL" id="PDCK01000041">
    <property type="protein sequence ID" value="PRQ42347.1"/>
    <property type="molecule type" value="Genomic_DNA"/>
</dbReference>
<feature type="compositionally biased region" description="Acidic residues" evidence="5">
    <location>
        <begin position="98"/>
        <end position="115"/>
    </location>
</feature>
<keyword evidence="9" id="KW-1185">Reference proteome</keyword>
<evidence type="ECO:0000256" key="1">
    <source>
        <dbReference type="ARBA" id="ARBA00022723"/>
    </source>
</evidence>
<dbReference type="Gramene" id="PRQ42347">
    <property type="protein sequence ID" value="PRQ42347"/>
    <property type="gene ID" value="RchiOBHm_Chr3g0456661"/>
</dbReference>
<dbReference type="SMART" id="SM00184">
    <property type="entry name" value="RING"/>
    <property type="match status" value="1"/>
</dbReference>
<evidence type="ECO:0000259" key="6">
    <source>
        <dbReference type="PROSITE" id="PS50016"/>
    </source>
</evidence>
<reference evidence="8 9" key="1">
    <citation type="journal article" date="2018" name="Nat. Genet.">
        <title>The Rosa genome provides new insights in the design of modern roses.</title>
        <authorList>
            <person name="Bendahmane M."/>
        </authorList>
    </citation>
    <scope>NUCLEOTIDE SEQUENCE [LARGE SCALE GENOMIC DNA]</scope>
    <source>
        <strain evidence="9">cv. Old Blush</strain>
    </source>
</reference>
<keyword evidence="2 4" id="KW-0863">Zinc-finger</keyword>
<dbReference type="InterPro" id="IPR001841">
    <property type="entry name" value="Znf_RING"/>
</dbReference>
<feature type="region of interest" description="Disordered" evidence="5">
    <location>
        <begin position="689"/>
        <end position="733"/>
    </location>
</feature>
<dbReference type="SMART" id="SM00249">
    <property type="entry name" value="PHD"/>
    <property type="match status" value="1"/>
</dbReference>
<dbReference type="GO" id="GO:0008270">
    <property type="term" value="F:zinc ion binding"/>
    <property type="evidence" value="ECO:0007669"/>
    <property type="project" value="UniProtKB-KW"/>
</dbReference>
<dbReference type="InterPro" id="IPR001965">
    <property type="entry name" value="Znf_PHD"/>
</dbReference>
<feature type="domain" description="RING-type" evidence="7">
    <location>
        <begin position="382"/>
        <end position="424"/>
    </location>
</feature>
<dbReference type="PROSITE" id="PS50089">
    <property type="entry name" value="ZF_RING_2"/>
    <property type="match status" value="1"/>
</dbReference>
<feature type="compositionally biased region" description="Basic residues" evidence="5">
    <location>
        <begin position="119"/>
        <end position="130"/>
    </location>
</feature>
<feature type="domain" description="PHD-type" evidence="6">
    <location>
        <begin position="470"/>
        <end position="519"/>
    </location>
</feature>
<feature type="compositionally biased region" description="Acidic residues" evidence="5">
    <location>
        <begin position="136"/>
        <end position="152"/>
    </location>
</feature>
<evidence type="ECO:0000256" key="4">
    <source>
        <dbReference type="PROSITE-ProRule" id="PRU00175"/>
    </source>
</evidence>
<evidence type="ECO:0000313" key="9">
    <source>
        <dbReference type="Proteomes" id="UP000238479"/>
    </source>
</evidence>
<accession>A0A2P6R7G1</accession>
<dbReference type="InterPro" id="IPR017907">
    <property type="entry name" value="Znf_RING_CS"/>
</dbReference>
<dbReference type="Pfam" id="PF13639">
    <property type="entry name" value="zf-RING_2"/>
    <property type="match status" value="1"/>
</dbReference>
<name>A0A2P6R7G1_ROSCH</name>
<gene>
    <name evidence="8" type="ORF">RchiOBHm_Chr3g0456661</name>
</gene>
<proteinExistence type="predicted"/>
<dbReference type="InterPro" id="IPR011011">
    <property type="entry name" value="Znf_FYVE_PHD"/>
</dbReference>
<feature type="region of interest" description="Disordered" evidence="5">
    <location>
        <begin position="1"/>
        <end position="315"/>
    </location>
</feature>
<dbReference type="PANTHER" id="PTHR47177">
    <property type="entry name" value="F18C1.6 PROTEIN"/>
    <property type="match status" value="1"/>
</dbReference>
<evidence type="ECO:0000256" key="5">
    <source>
        <dbReference type="SAM" id="MobiDB-lite"/>
    </source>
</evidence>
<dbReference type="CDD" id="cd16574">
    <property type="entry name" value="RING-HC_Topors"/>
    <property type="match status" value="1"/>
</dbReference>
<dbReference type="PANTHER" id="PTHR47177:SF3">
    <property type="entry name" value="F18C1.6 PROTEIN"/>
    <property type="match status" value="1"/>
</dbReference>
<dbReference type="OrthoDB" id="365379at2759"/>